<sequence length="259" mass="28849">MSALSETPAVLYRMRVMHARHQPFHHRFEYRIWTLLIDIDRIEEVAAQSRLMTAESPGLVSFRCRDHGARDGSPLRPWVEAALARHGLDDCAARIRLLAMPRVAGYVFNPISIYFCDRSDGTPGAVLYEVKNTFGDQHSYLARLDGDAPWRHCAGKLLHVSPFFGMDCRYRFSLSVPGERFAIAIEQEDCAGALLLTATMNGRGVAMTDRALAAALLTLPFVTVKTIAAIHWEALKLWRKGARFHARPAPPDPPVSAAA</sequence>
<dbReference type="Pfam" id="PF07103">
    <property type="entry name" value="DUF1365"/>
    <property type="match status" value="1"/>
</dbReference>
<gene>
    <name evidence="1" type="ORF">KO353_12785</name>
</gene>
<dbReference type="EMBL" id="CP076448">
    <property type="protein sequence ID" value="QXM24134.1"/>
    <property type="molecule type" value="Genomic_DNA"/>
</dbReference>
<organism evidence="1 2">
    <name type="scientific">Elioraea tepida</name>
    <dbReference type="NCBI Taxonomy" id="2843330"/>
    <lineage>
        <taxon>Bacteria</taxon>
        <taxon>Pseudomonadati</taxon>
        <taxon>Pseudomonadota</taxon>
        <taxon>Alphaproteobacteria</taxon>
        <taxon>Acetobacterales</taxon>
        <taxon>Elioraeaceae</taxon>
        <taxon>Elioraea</taxon>
    </lineage>
</organism>
<keyword evidence="2" id="KW-1185">Reference proteome</keyword>
<proteinExistence type="predicted"/>
<dbReference type="PANTHER" id="PTHR33973">
    <property type="entry name" value="OS07G0153300 PROTEIN"/>
    <property type="match status" value="1"/>
</dbReference>
<protein>
    <submittedName>
        <fullName evidence="1">DUF1365 domain-containing protein</fullName>
    </submittedName>
</protein>
<dbReference type="RefSeq" id="WP_218285105.1">
    <property type="nucleotide sequence ID" value="NZ_CP076448.1"/>
</dbReference>
<dbReference type="PANTHER" id="PTHR33973:SF4">
    <property type="entry name" value="OS07G0153300 PROTEIN"/>
    <property type="match status" value="1"/>
</dbReference>
<dbReference type="Proteomes" id="UP000694001">
    <property type="component" value="Chromosome"/>
</dbReference>
<dbReference type="InterPro" id="IPR010775">
    <property type="entry name" value="DUF1365"/>
</dbReference>
<accession>A0A975U0R3</accession>
<dbReference type="AlphaFoldDB" id="A0A975U0R3"/>
<evidence type="ECO:0000313" key="2">
    <source>
        <dbReference type="Proteomes" id="UP000694001"/>
    </source>
</evidence>
<evidence type="ECO:0000313" key="1">
    <source>
        <dbReference type="EMBL" id="QXM24134.1"/>
    </source>
</evidence>
<name>A0A975U0R3_9PROT</name>
<reference evidence="1" key="1">
    <citation type="submission" date="2021-06" db="EMBL/GenBank/DDBJ databases">
        <title>Elioraea tepida, sp. nov., a moderately thermophilic aerobic anoxygenic phototrophic bacterium isolated from an alkaline siliceous hot spring mat community in Yellowstone National Park, WY, USA.</title>
        <authorList>
            <person name="Saini M.K."/>
            <person name="Yoshida S."/>
            <person name="Sebastian A."/>
            <person name="Hirose S."/>
            <person name="Hara E."/>
            <person name="Tamaki H."/>
            <person name="Soulier N.T."/>
            <person name="Albert I."/>
            <person name="Hanada S."/>
            <person name="Bryant D.A."/>
            <person name="Tank M."/>
        </authorList>
    </citation>
    <scope>NUCLEOTIDE SEQUENCE</scope>
    <source>
        <strain evidence="1">MS-P2</strain>
    </source>
</reference>
<dbReference type="KEGG" id="elio:KO353_12785"/>